<sequence>MKNILLLVLALLTPQALHALDAGGDDETELIRPAGENDLAEFLWVARPIIIFADSPSDPRFLQQIEYIEADSPALLARDVVVLTDTNPGARLPLRQQLRPRGFMLVLIDKEGAVTQRKPLPWSVREITRAIDKTPERRREIDERRGRH</sequence>
<dbReference type="InterPro" id="IPR025232">
    <property type="entry name" value="DUF4174"/>
</dbReference>
<feature type="domain" description="DUF4174" evidence="3">
    <location>
        <begin position="39"/>
        <end position="140"/>
    </location>
</feature>
<keyword evidence="1 2" id="KW-0732">Signal</keyword>
<feature type="signal peptide" evidence="2">
    <location>
        <begin position="1"/>
        <end position="19"/>
    </location>
</feature>
<dbReference type="Proteomes" id="UP000192455">
    <property type="component" value="Unassembled WGS sequence"/>
</dbReference>
<proteinExistence type="predicted"/>
<dbReference type="STRING" id="515897.SAMN05421849_1150"/>
<dbReference type="Pfam" id="PF13778">
    <property type="entry name" value="DUF4174"/>
    <property type="match status" value="1"/>
</dbReference>
<name>A0A1R3WNK3_9RHOB</name>
<evidence type="ECO:0000313" key="5">
    <source>
        <dbReference type="Proteomes" id="UP000192455"/>
    </source>
</evidence>
<evidence type="ECO:0000313" key="4">
    <source>
        <dbReference type="EMBL" id="SIT79497.1"/>
    </source>
</evidence>
<gene>
    <name evidence="4" type="ORF">SAMN05421849_1150</name>
</gene>
<reference evidence="4 5" key="1">
    <citation type="submission" date="2017-01" db="EMBL/GenBank/DDBJ databases">
        <authorList>
            <person name="Mah S.A."/>
            <person name="Swanson W.J."/>
            <person name="Moy G.W."/>
            <person name="Vacquier V.D."/>
        </authorList>
    </citation>
    <scope>NUCLEOTIDE SEQUENCE [LARGE SCALE GENOMIC DNA]</scope>
    <source>
        <strain evidence="4 5">DSM 21219</strain>
    </source>
</reference>
<dbReference type="RefSeq" id="WP_076648527.1">
    <property type="nucleotide sequence ID" value="NZ_FTPS01000001.1"/>
</dbReference>
<protein>
    <recommendedName>
        <fullName evidence="3">DUF4174 domain-containing protein</fullName>
    </recommendedName>
</protein>
<evidence type="ECO:0000259" key="3">
    <source>
        <dbReference type="Pfam" id="PF13778"/>
    </source>
</evidence>
<evidence type="ECO:0000256" key="1">
    <source>
        <dbReference type="ARBA" id="ARBA00022729"/>
    </source>
</evidence>
<keyword evidence="5" id="KW-1185">Reference proteome</keyword>
<organism evidence="4 5">
    <name type="scientific">Pontibaca methylaminivorans</name>
    <dbReference type="NCBI Taxonomy" id="515897"/>
    <lineage>
        <taxon>Bacteria</taxon>
        <taxon>Pseudomonadati</taxon>
        <taxon>Pseudomonadota</taxon>
        <taxon>Alphaproteobacteria</taxon>
        <taxon>Rhodobacterales</taxon>
        <taxon>Roseobacteraceae</taxon>
        <taxon>Pontibaca</taxon>
    </lineage>
</organism>
<evidence type="ECO:0000256" key="2">
    <source>
        <dbReference type="SAM" id="SignalP"/>
    </source>
</evidence>
<feature type="chain" id="PRO_5013159189" description="DUF4174 domain-containing protein" evidence="2">
    <location>
        <begin position="20"/>
        <end position="148"/>
    </location>
</feature>
<accession>A0A1R3WNK3</accession>
<dbReference type="OrthoDB" id="7362103at2"/>
<dbReference type="EMBL" id="FTPS01000001">
    <property type="protein sequence ID" value="SIT79497.1"/>
    <property type="molecule type" value="Genomic_DNA"/>
</dbReference>
<dbReference type="AlphaFoldDB" id="A0A1R3WNK3"/>